<organism evidence="1 2">
    <name type="scientific">Artomyces pyxidatus</name>
    <dbReference type="NCBI Taxonomy" id="48021"/>
    <lineage>
        <taxon>Eukaryota</taxon>
        <taxon>Fungi</taxon>
        <taxon>Dikarya</taxon>
        <taxon>Basidiomycota</taxon>
        <taxon>Agaricomycotina</taxon>
        <taxon>Agaricomycetes</taxon>
        <taxon>Russulales</taxon>
        <taxon>Auriscalpiaceae</taxon>
        <taxon>Artomyces</taxon>
    </lineage>
</organism>
<dbReference type="Proteomes" id="UP000814140">
    <property type="component" value="Unassembled WGS sequence"/>
</dbReference>
<protein>
    <submittedName>
        <fullName evidence="1">Uncharacterized protein</fullName>
    </submittedName>
</protein>
<comment type="caution">
    <text evidence="1">The sequence shown here is derived from an EMBL/GenBank/DDBJ whole genome shotgun (WGS) entry which is preliminary data.</text>
</comment>
<reference evidence="1" key="1">
    <citation type="submission" date="2021-03" db="EMBL/GenBank/DDBJ databases">
        <authorList>
            <consortium name="DOE Joint Genome Institute"/>
            <person name="Ahrendt S."/>
            <person name="Looney B.P."/>
            <person name="Miyauchi S."/>
            <person name="Morin E."/>
            <person name="Drula E."/>
            <person name="Courty P.E."/>
            <person name="Chicoki N."/>
            <person name="Fauchery L."/>
            <person name="Kohler A."/>
            <person name="Kuo A."/>
            <person name="Labutti K."/>
            <person name="Pangilinan J."/>
            <person name="Lipzen A."/>
            <person name="Riley R."/>
            <person name="Andreopoulos W."/>
            <person name="He G."/>
            <person name="Johnson J."/>
            <person name="Barry K.W."/>
            <person name="Grigoriev I.V."/>
            <person name="Nagy L."/>
            <person name="Hibbett D."/>
            <person name="Henrissat B."/>
            <person name="Matheny P.B."/>
            <person name="Labbe J."/>
            <person name="Martin F."/>
        </authorList>
    </citation>
    <scope>NUCLEOTIDE SEQUENCE</scope>
    <source>
        <strain evidence="1">HHB10654</strain>
    </source>
</reference>
<evidence type="ECO:0000313" key="1">
    <source>
        <dbReference type="EMBL" id="KAI0063623.1"/>
    </source>
</evidence>
<sequence length="138" mass="15744">MWWLSSYIDLCTIHTDRIADSNCVPRPFASSRQRRPYSCCSIIEHAPGHRGTQSVPSKSCLSHMAARSIRDICRHVVFRLSHKAKDVTPRPESVPRTLSLSCSTSASRMSCAASPYRCRKPDERRHNRHKRRADIPSN</sequence>
<accession>A0ACB8T666</accession>
<evidence type="ECO:0000313" key="2">
    <source>
        <dbReference type="Proteomes" id="UP000814140"/>
    </source>
</evidence>
<name>A0ACB8T666_9AGAM</name>
<proteinExistence type="predicted"/>
<dbReference type="EMBL" id="MU277202">
    <property type="protein sequence ID" value="KAI0063623.1"/>
    <property type="molecule type" value="Genomic_DNA"/>
</dbReference>
<keyword evidence="2" id="KW-1185">Reference proteome</keyword>
<reference evidence="1" key="2">
    <citation type="journal article" date="2022" name="New Phytol.">
        <title>Evolutionary transition to the ectomycorrhizal habit in the genomes of a hyperdiverse lineage of mushroom-forming fungi.</title>
        <authorList>
            <person name="Looney B."/>
            <person name="Miyauchi S."/>
            <person name="Morin E."/>
            <person name="Drula E."/>
            <person name="Courty P.E."/>
            <person name="Kohler A."/>
            <person name="Kuo A."/>
            <person name="LaButti K."/>
            <person name="Pangilinan J."/>
            <person name="Lipzen A."/>
            <person name="Riley R."/>
            <person name="Andreopoulos W."/>
            <person name="He G."/>
            <person name="Johnson J."/>
            <person name="Nolan M."/>
            <person name="Tritt A."/>
            <person name="Barry K.W."/>
            <person name="Grigoriev I.V."/>
            <person name="Nagy L.G."/>
            <person name="Hibbett D."/>
            <person name="Henrissat B."/>
            <person name="Matheny P.B."/>
            <person name="Labbe J."/>
            <person name="Martin F.M."/>
        </authorList>
    </citation>
    <scope>NUCLEOTIDE SEQUENCE</scope>
    <source>
        <strain evidence="1">HHB10654</strain>
    </source>
</reference>
<gene>
    <name evidence="1" type="ORF">BV25DRAFT_398998</name>
</gene>